<accession>A7IVN8</accession>
<gene>
    <name evidence="2" type="primary">B013L</name>
    <name evidence="2" type="ORF">NY2A_B013L</name>
</gene>
<reference evidence="2 3" key="1">
    <citation type="journal article" date="2007" name="Virology">
        <title>Sequence and annotation of the 369-kb NY-2A and the 345-kb AR158 viruses that infect Chlorella NC64A.</title>
        <authorList>
            <person name="Fitzgerald L.A."/>
            <person name="Graves M.V."/>
            <person name="Li X."/>
            <person name="Feldblyum T."/>
            <person name="Nierman W.C."/>
            <person name="Van Etten J.L."/>
        </authorList>
    </citation>
    <scope>NUCLEOTIDE SEQUENCE [LARGE SCALE GENOMIC DNA]</scope>
    <source>
        <strain evidence="2 3">NY-2A</strain>
    </source>
</reference>
<dbReference type="GeneID" id="5659563"/>
<dbReference type="SUPFAM" id="SSF53335">
    <property type="entry name" value="S-adenosyl-L-methionine-dependent methyltransferases"/>
    <property type="match status" value="1"/>
</dbReference>
<dbReference type="Gene3D" id="3.40.50.150">
    <property type="entry name" value="Vaccinia Virus protein VP39"/>
    <property type="match status" value="1"/>
</dbReference>
<evidence type="ECO:0000313" key="3">
    <source>
        <dbReference type="Proteomes" id="UP000202419"/>
    </source>
</evidence>
<keyword evidence="1" id="KW-0472">Membrane</keyword>
<dbReference type="EMBL" id="DQ491002">
    <property type="protein sequence ID" value="ABT14412.1"/>
    <property type="molecule type" value="Genomic_DNA"/>
</dbReference>
<keyword evidence="3" id="KW-1185">Reference proteome</keyword>
<dbReference type="Proteomes" id="UP000202419">
    <property type="component" value="Segment"/>
</dbReference>
<evidence type="ECO:0000256" key="1">
    <source>
        <dbReference type="SAM" id="Phobius"/>
    </source>
</evidence>
<organism evidence="2 3">
    <name type="scientific">Paramecium bursaria Chlorella virus NY2A</name>
    <name type="common">PBCV-NY2A</name>
    <dbReference type="NCBI Taxonomy" id="46021"/>
    <lineage>
        <taxon>Viruses</taxon>
        <taxon>Varidnaviria</taxon>
        <taxon>Bamfordvirae</taxon>
        <taxon>Nucleocytoviricota</taxon>
        <taxon>Megaviricetes</taxon>
        <taxon>Algavirales</taxon>
        <taxon>Phycodnaviridae</taxon>
        <taxon>Chlorovirus</taxon>
        <taxon>Chlorovirus americanus</taxon>
    </lineage>
</organism>
<organismHost>
    <name type="scientific">Chlorella</name>
    <dbReference type="NCBI Taxonomy" id="3071"/>
</organismHost>
<name>A7IVN8_PBCVN</name>
<protein>
    <submittedName>
        <fullName evidence="2">Uncharacterized protein B013L</fullName>
    </submittedName>
</protein>
<dbReference type="InterPro" id="IPR029063">
    <property type="entry name" value="SAM-dependent_MTases_sf"/>
</dbReference>
<evidence type="ECO:0000313" key="2">
    <source>
        <dbReference type="EMBL" id="ABT14412.1"/>
    </source>
</evidence>
<keyword evidence="1" id="KW-0812">Transmembrane</keyword>
<keyword evidence="1" id="KW-1133">Transmembrane helix</keyword>
<feature type="transmembrane region" description="Helical" evidence="1">
    <location>
        <begin position="110"/>
        <end position="131"/>
    </location>
</feature>
<dbReference type="KEGG" id="vg:5659563"/>
<proteinExistence type="predicted"/>
<dbReference type="RefSeq" id="YP_001497209.1">
    <property type="nucleotide sequence ID" value="NC_009898.1"/>
</dbReference>
<sequence length="342" mass="40121">MNSKSKLGQFFTTNADYIFKDMIIPENVNIIEPFAGSMDLIRWAKTMGHSVGEMYDIEPRDECVVKRDTLLDPPDYHDKFVLTNPPYLARNKSVDKTVFDKYATNDLYKIFLYTITDCAGGLIIIPAGFFMSPRDLDIKCRNEFMSRFAIKRVNYFEERVFDDTSTTIVAILFERNEIHMTSQNVRWCIFPEMNVKTFDMRKEYGWMIGGDIYDIKGSSDIKIRRYVSGMSLKNDENISHLTLHALDSGSRDGRIKLVYDETPYEGKSTSRSYATLCFNISLTDDEQRKIANEFTRFIEEKRTEYHSLFLPMYRESKEYARKRIPFDLSYKIVSYIIDRLRS</sequence>